<feature type="transmembrane region" description="Helical" evidence="7">
    <location>
        <begin position="264"/>
        <end position="285"/>
    </location>
</feature>
<evidence type="ECO:0000256" key="1">
    <source>
        <dbReference type="ARBA" id="ARBA00004651"/>
    </source>
</evidence>
<comment type="subcellular location">
    <subcellularLocation>
        <location evidence="1">Cell membrane</location>
        <topology evidence="1">Multi-pass membrane protein</topology>
    </subcellularLocation>
</comment>
<dbReference type="Pfam" id="PF02687">
    <property type="entry name" value="FtsX"/>
    <property type="match status" value="1"/>
</dbReference>
<evidence type="ECO:0000313" key="10">
    <source>
        <dbReference type="Proteomes" id="UP000293296"/>
    </source>
</evidence>
<name>A0A4P6HFQ6_9BACT</name>
<dbReference type="InterPro" id="IPR004513">
    <property type="entry name" value="FtsX"/>
</dbReference>
<dbReference type="RefSeq" id="WP_129348414.1">
    <property type="nucleotide sequence ID" value="NZ_CP026538.1"/>
</dbReference>
<keyword evidence="6 9" id="KW-0132">Cell division</keyword>
<dbReference type="GO" id="GO:0032153">
    <property type="term" value="C:cell division site"/>
    <property type="evidence" value="ECO:0007669"/>
    <property type="project" value="TreeGrafter"/>
</dbReference>
<dbReference type="PANTHER" id="PTHR47755:SF1">
    <property type="entry name" value="CELL DIVISION PROTEIN FTSX"/>
    <property type="match status" value="1"/>
</dbReference>
<evidence type="ECO:0000256" key="2">
    <source>
        <dbReference type="ARBA" id="ARBA00022475"/>
    </source>
</evidence>
<keyword evidence="10" id="KW-1185">Reference proteome</keyword>
<dbReference type="InterPro" id="IPR003838">
    <property type="entry name" value="ABC3_permease_C"/>
</dbReference>
<keyword evidence="5 6" id="KW-0472">Membrane</keyword>
<sequence>MTARLILAGLADLFRRPSTSLSVILGVFATVFLCGLLALAQVGLDGALAKGQGVLRFQVYWKPGADAALTARQMDWMRALPGVIEAKAFSPEAAMAVMRGSLGGAAEPLLPGAANPLPYTLLLGFAPPEHDDAFARQTLERLTAVDGVAEVRYNPAAIDAARSLGLLGAQAVLPLGAILALLVGLVVGNTVRLTLLRRREEFEIMRLVGAAESVIALPLVAGAAAMGFVGAGLAATALAFLWSAVAGQLAAAPLWLSLAAPPGWLWVSLIAAPTAVSALAGLAAAMESRP</sequence>
<keyword evidence="4 7" id="KW-1133">Transmembrane helix</keyword>
<feature type="transmembrane region" description="Helical" evidence="7">
    <location>
        <begin position="216"/>
        <end position="244"/>
    </location>
</feature>
<organism evidence="9 10">
    <name type="scientific">Solidesulfovibrio carbinolicus</name>
    <dbReference type="NCBI Taxonomy" id="296842"/>
    <lineage>
        <taxon>Bacteria</taxon>
        <taxon>Pseudomonadati</taxon>
        <taxon>Thermodesulfobacteriota</taxon>
        <taxon>Desulfovibrionia</taxon>
        <taxon>Desulfovibrionales</taxon>
        <taxon>Desulfovibrionaceae</taxon>
        <taxon>Solidesulfovibrio</taxon>
    </lineage>
</organism>
<dbReference type="PIRSF" id="PIRSF003097">
    <property type="entry name" value="FtsX"/>
    <property type="match status" value="1"/>
</dbReference>
<feature type="domain" description="ABC3 transporter permease C-terminal" evidence="8">
    <location>
        <begin position="176"/>
        <end position="284"/>
    </location>
</feature>
<dbReference type="OrthoDB" id="9813411at2"/>
<evidence type="ECO:0000259" key="8">
    <source>
        <dbReference type="Pfam" id="PF02687"/>
    </source>
</evidence>
<accession>A0A4P6HFQ6</accession>
<dbReference type="GO" id="GO:0005886">
    <property type="term" value="C:plasma membrane"/>
    <property type="evidence" value="ECO:0007669"/>
    <property type="project" value="UniProtKB-SubCell"/>
</dbReference>
<protein>
    <recommendedName>
        <fullName evidence="6">Cell division protein FtsX</fullName>
    </recommendedName>
</protein>
<reference evidence="9 10" key="1">
    <citation type="submission" date="2018-02" db="EMBL/GenBank/DDBJ databases">
        <title>Genome sequence of Desulfovibrio carbinolicus DSM 3852.</title>
        <authorList>
            <person name="Wilbanks E."/>
            <person name="Skennerton C.T."/>
            <person name="Orphan V.J."/>
        </authorList>
    </citation>
    <scope>NUCLEOTIDE SEQUENCE [LARGE SCALE GENOMIC DNA]</scope>
    <source>
        <strain evidence="9 10">DSM 3852</strain>
    </source>
</reference>
<keyword evidence="6" id="KW-0131">Cell cycle</keyword>
<feature type="transmembrane region" description="Helical" evidence="7">
    <location>
        <begin position="171"/>
        <end position="195"/>
    </location>
</feature>
<feature type="transmembrane region" description="Helical" evidence="7">
    <location>
        <begin position="21"/>
        <end position="40"/>
    </location>
</feature>
<comment type="similarity">
    <text evidence="6">Belongs to the ABC-4 integral membrane protein family. FtsX subfamily.</text>
</comment>
<dbReference type="KEGG" id="dcb:C3Y92_00320"/>
<dbReference type="GO" id="GO:0051301">
    <property type="term" value="P:cell division"/>
    <property type="evidence" value="ECO:0007669"/>
    <property type="project" value="UniProtKB-KW"/>
</dbReference>
<evidence type="ECO:0000256" key="7">
    <source>
        <dbReference type="SAM" id="Phobius"/>
    </source>
</evidence>
<proteinExistence type="inferred from homology"/>
<evidence type="ECO:0000256" key="3">
    <source>
        <dbReference type="ARBA" id="ARBA00022692"/>
    </source>
</evidence>
<dbReference type="EMBL" id="CP026538">
    <property type="protein sequence ID" value="QAZ65767.1"/>
    <property type="molecule type" value="Genomic_DNA"/>
</dbReference>
<gene>
    <name evidence="9" type="ORF">C3Y92_00320</name>
</gene>
<keyword evidence="3 7" id="KW-0812">Transmembrane</keyword>
<dbReference type="AlphaFoldDB" id="A0A4P6HFQ6"/>
<dbReference type="PANTHER" id="PTHR47755">
    <property type="entry name" value="CELL DIVISION PROTEIN FTSX"/>
    <property type="match status" value="1"/>
</dbReference>
<dbReference type="Proteomes" id="UP000293296">
    <property type="component" value="Chromosome"/>
</dbReference>
<evidence type="ECO:0000256" key="5">
    <source>
        <dbReference type="ARBA" id="ARBA00023136"/>
    </source>
</evidence>
<evidence type="ECO:0000256" key="6">
    <source>
        <dbReference type="PIRNR" id="PIRNR003097"/>
    </source>
</evidence>
<evidence type="ECO:0000313" key="9">
    <source>
        <dbReference type="EMBL" id="QAZ65767.1"/>
    </source>
</evidence>
<evidence type="ECO:0000256" key="4">
    <source>
        <dbReference type="ARBA" id="ARBA00022989"/>
    </source>
</evidence>
<keyword evidence="2 6" id="KW-1003">Cell membrane</keyword>